<dbReference type="Proteomes" id="UP000542353">
    <property type="component" value="Unassembled WGS sequence"/>
</dbReference>
<organism evidence="1 2">
    <name type="scientific">Rhodopseudomonas rhenobacensis</name>
    <dbReference type="NCBI Taxonomy" id="87461"/>
    <lineage>
        <taxon>Bacteria</taxon>
        <taxon>Pseudomonadati</taxon>
        <taxon>Pseudomonadota</taxon>
        <taxon>Alphaproteobacteria</taxon>
        <taxon>Hyphomicrobiales</taxon>
        <taxon>Nitrobacteraceae</taxon>
        <taxon>Rhodopseudomonas</taxon>
    </lineage>
</organism>
<dbReference type="EMBL" id="JACHIH010000024">
    <property type="protein sequence ID" value="MBB5048721.1"/>
    <property type="molecule type" value="Genomic_DNA"/>
</dbReference>
<reference evidence="1 2" key="1">
    <citation type="submission" date="2020-08" db="EMBL/GenBank/DDBJ databases">
        <title>Genomic Encyclopedia of Type Strains, Phase IV (KMG-IV): sequencing the most valuable type-strain genomes for metagenomic binning, comparative biology and taxonomic classification.</title>
        <authorList>
            <person name="Goeker M."/>
        </authorList>
    </citation>
    <scope>NUCLEOTIDE SEQUENCE [LARGE SCALE GENOMIC DNA]</scope>
    <source>
        <strain evidence="1 2">DSM 12706</strain>
    </source>
</reference>
<comment type="caution">
    <text evidence="1">The sequence shown here is derived from an EMBL/GenBank/DDBJ whole genome shotgun (WGS) entry which is preliminary data.</text>
</comment>
<dbReference type="RefSeq" id="WP_184259695.1">
    <property type="nucleotide sequence ID" value="NZ_JACHIH010000024.1"/>
</dbReference>
<dbReference type="AlphaFoldDB" id="A0A7W7Z672"/>
<evidence type="ECO:0000313" key="2">
    <source>
        <dbReference type="Proteomes" id="UP000542353"/>
    </source>
</evidence>
<accession>A0A7W7Z672</accession>
<gene>
    <name evidence="1" type="ORF">HNR60_003489</name>
</gene>
<sequence>MSYRVTVGGGLVAGALQHAGIIRYSRGQVEITRVDGLTELTCECYAANKSHAEALNRHG</sequence>
<evidence type="ECO:0000313" key="1">
    <source>
        <dbReference type="EMBL" id="MBB5048721.1"/>
    </source>
</evidence>
<protein>
    <submittedName>
        <fullName evidence="1">Uncharacterized protein</fullName>
    </submittedName>
</protein>
<proteinExistence type="predicted"/>
<keyword evidence="2" id="KW-1185">Reference proteome</keyword>
<name>A0A7W7Z672_9BRAD</name>